<dbReference type="InterPro" id="IPR027268">
    <property type="entry name" value="Peptidase_M4/M1_CTD_sf"/>
</dbReference>
<keyword evidence="6" id="KW-0031">Aminopeptidase</keyword>
<keyword evidence="15" id="KW-1185">Reference proteome</keyword>
<dbReference type="CDD" id="cd09603">
    <property type="entry name" value="M1_APN_like"/>
    <property type="match status" value="1"/>
</dbReference>
<dbReference type="GO" id="GO:0016285">
    <property type="term" value="F:alanyl aminopeptidase activity"/>
    <property type="evidence" value="ECO:0007669"/>
    <property type="project" value="UniProtKB-EC"/>
</dbReference>
<evidence type="ECO:0000256" key="1">
    <source>
        <dbReference type="ARBA" id="ARBA00000098"/>
    </source>
</evidence>
<dbReference type="InterPro" id="IPR026444">
    <property type="entry name" value="Secre_tail"/>
</dbReference>
<evidence type="ECO:0000256" key="7">
    <source>
        <dbReference type="ARBA" id="ARBA00022670"/>
    </source>
</evidence>
<dbReference type="EC" id="3.4.11.2" evidence="4"/>
<dbReference type="KEGG" id="cprv:CYPRO_0464"/>
<evidence type="ECO:0000256" key="2">
    <source>
        <dbReference type="ARBA" id="ARBA00001947"/>
    </source>
</evidence>
<keyword evidence="10" id="KW-0862">Zinc</keyword>
<dbReference type="GO" id="GO:0005737">
    <property type="term" value="C:cytoplasm"/>
    <property type="evidence" value="ECO:0007669"/>
    <property type="project" value="TreeGrafter"/>
</dbReference>
<evidence type="ECO:0000256" key="3">
    <source>
        <dbReference type="ARBA" id="ARBA00010136"/>
    </source>
</evidence>
<dbReference type="SUPFAM" id="SSF63737">
    <property type="entry name" value="Leukotriene A4 hydrolase N-terminal domain"/>
    <property type="match status" value="1"/>
</dbReference>
<dbReference type="PRINTS" id="PR00756">
    <property type="entry name" value="ALADIPTASE"/>
</dbReference>
<evidence type="ECO:0000256" key="5">
    <source>
        <dbReference type="ARBA" id="ARBA00015611"/>
    </source>
</evidence>
<keyword evidence="9" id="KW-0378">Hydrolase</keyword>
<sequence length="712" mass="78240">MVFLQILRVLQLALIMGVLSGFTSGAVAQSGSPEVIPSGSGLPNISVLPTEGGRSCSETKSGGGLAGGSLHLFSGEAVSRADPGFRVGYYGLNLDIDPALERLNGHADLLLHLPAGTTRITLELARQLHISDITDAETGASLSFSRSAGPVDFLVEIELEEETEAGTESQRLIHIAYEGTPGSTGFGSFVFTRRGGAPHFWTLSQPFGSRDWFPNLNTPAVKADSSDVIARIPDGLTLASNGKLQRQTPLGDGRTEWHWRSRYPIAHYLIALTAAPYVQFTDYFRHSPQDSLPVHNFVYPEADSPHLREQARLTLPMMALFTELFGPYPFLSEQYGHVMFGRRGGMEHQTMSSMNNFSRALVAHELAHQWFGNGVTCARWEDIWLNESFATYAEGLVVEAFDGPEAFREWRRGVRGQVTAEPLGRVFVPSERIDPASPDASVARIFRLRTSYQKGALVLHQLRFLLGNDTFFGLLRSWMQGPLRYDSATTEDFIAHTEAFTGKNLRDFFDTWIYGDSHPELEIRYGVRPAAQEEAGLYRMRLQVSATASGGGTADWALPLELRIPAADGSRDTTLTLPGFSQPVTLELSLPFPPGPPEADPDAHLLLGRTDVIAGSFADPNLELRRGLSLQPPYPNPFNGRVLIPFTLSEPTEIRAEIFDVNGRHIAVLYEGLQLTGEHLLRWETEGAASGVYFVVMRAGSVGEMRTVTLVK</sequence>
<protein>
    <recommendedName>
        <fullName evidence="5">Aminopeptidase N</fullName>
        <ecNumber evidence="4">3.4.11.2</ecNumber>
    </recommendedName>
</protein>
<evidence type="ECO:0000313" key="14">
    <source>
        <dbReference type="EMBL" id="AXI99749.1"/>
    </source>
</evidence>
<dbReference type="PANTHER" id="PTHR11533:SF174">
    <property type="entry name" value="PUROMYCIN-SENSITIVE AMINOPEPTIDASE-RELATED"/>
    <property type="match status" value="1"/>
</dbReference>
<dbReference type="GO" id="GO:0070006">
    <property type="term" value="F:metalloaminopeptidase activity"/>
    <property type="evidence" value="ECO:0007669"/>
    <property type="project" value="TreeGrafter"/>
</dbReference>
<dbReference type="InterPro" id="IPR045357">
    <property type="entry name" value="Aminopeptidase_N-like_N"/>
</dbReference>
<keyword evidence="8" id="KW-0479">Metal-binding</keyword>
<dbReference type="InterPro" id="IPR050344">
    <property type="entry name" value="Peptidase_M1_aminopeptidases"/>
</dbReference>
<dbReference type="OrthoDB" id="100605at2"/>
<dbReference type="AlphaFoldDB" id="A0A345UGZ8"/>
<dbReference type="GO" id="GO:0005615">
    <property type="term" value="C:extracellular space"/>
    <property type="evidence" value="ECO:0007669"/>
    <property type="project" value="TreeGrafter"/>
</dbReference>
<comment type="cofactor">
    <cofactor evidence="2">
        <name>Zn(2+)</name>
        <dbReference type="ChEBI" id="CHEBI:29105"/>
    </cofactor>
</comment>
<evidence type="ECO:0000256" key="11">
    <source>
        <dbReference type="ARBA" id="ARBA00023049"/>
    </source>
</evidence>
<evidence type="ECO:0000313" key="15">
    <source>
        <dbReference type="Proteomes" id="UP000254808"/>
    </source>
</evidence>
<evidence type="ECO:0000259" key="12">
    <source>
        <dbReference type="Pfam" id="PF01433"/>
    </source>
</evidence>
<proteinExistence type="inferred from homology"/>
<evidence type="ECO:0000256" key="8">
    <source>
        <dbReference type="ARBA" id="ARBA00022723"/>
    </source>
</evidence>
<comment type="similarity">
    <text evidence="3">Belongs to the peptidase M1 family.</text>
</comment>
<evidence type="ECO:0000256" key="10">
    <source>
        <dbReference type="ARBA" id="ARBA00022833"/>
    </source>
</evidence>
<gene>
    <name evidence="14" type="ORF">CYPRO_0464</name>
</gene>
<dbReference type="GO" id="GO:0008270">
    <property type="term" value="F:zinc ion binding"/>
    <property type="evidence" value="ECO:0007669"/>
    <property type="project" value="InterPro"/>
</dbReference>
<accession>A0A345UGZ8</accession>
<dbReference type="GO" id="GO:0016020">
    <property type="term" value="C:membrane"/>
    <property type="evidence" value="ECO:0007669"/>
    <property type="project" value="TreeGrafter"/>
</dbReference>
<dbReference type="InterPro" id="IPR001930">
    <property type="entry name" value="Peptidase_M1"/>
</dbReference>
<dbReference type="PANTHER" id="PTHR11533">
    <property type="entry name" value="PROTEASE M1 ZINC METALLOPROTEASE"/>
    <property type="match status" value="1"/>
</dbReference>
<dbReference type="Gene3D" id="1.10.390.10">
    <property type="entry name" value="Neutral Protease Domain 2"/>
    <property type="match status" value="1"/>
</dbReference>
<feature type="domain" description="Aminopeptidase N-like N-terminal" evidence="13">
    <location>
        <begin position="89"/>
        <end position="269"/>
    </location>
</feature>
<dbReference type="InterPro" id="IPR014782">
    <property type="entry name" value="Peptidase_M1_dom"/>
</dbReference>
<evidence type="ECO:0000256" key="6">
    <source>
        <dbReference type="ARBA" id="ARBA00022438"/>
    </source>
</evidence>
<dbReference type="InterPro" id="IPR042097">
    <property type="entry name" value="Aminopeptidase_N-like_N_sf"/>
</dbReference>
<comment type="catalytic activity">
    <reaction evidence="1">
        <text>Release of an N-terminal amino acid, Xaa-|-Yaa- from a peptide, amide or arylamide. Xaa is preferably Ala, but may be most amino acids including Pro (slow action). When a terminal hydrophobic residue is followed by a prolyl residue, the two may be released as an intact Xaa-Pro dipeptide.</text>
        <dbReference type="EC" id="3.4.11.2"/>
    </reaction>
</comment>
<reference evidence="14 15" key="1">
    <citation type="submission" date="2018-03" db="EMBL/GenBank/DDBJ databases">
        <title>Phenotypic and genomic properties of Cyclonatronum proteinivorum gen. nov., sp. nov., a haloalkaliphilic bacteroidete from soda lakes possessing Na+-translocating rhodopsin.</title>
        <authorList>
            <person name="Toshchakov S.V."/>
            <person name="Korzhenkov A."/>
            <person name="Samarov N.I."/>
            <person name="Kublanov I.V."/>
            <person name="Muntyan M.S."/>
            <person name="Sorokin D.Y."/>
        </authorList>
    </citation>
    <scope>NUCLEOTIDE SEQUENCE [LARGE SCALE GENOMIC DNA]</scope>
    <source>
        <strain evidence="14 15">Omega</strain>
    </source>
</reference>
<evidence type="ECO:0000259" key="13">
    <source>
        <dbReference type="Pfam" id="PF17900"/>
    </source>
</evidence>
<dbReference type="SUPFAM" id="SSF55486">
    <property type="entry name" value="Metalloproteases ('zincins'), catalytic domain"/>
    <property type="match status" value="1"/>
</dbReference>
<dbReference type="Pfam" id="PF01433">
    <property type="entry name" value="Peptidase_M1"/>
    <property type="match status" value="1"/>
</dbReference>
<evidence type="ECO:0000256" key="9">
    <source>
        <dbReference type="ARBA" id="ARBA00022801"/>
    </source>
</evidence>
<keyword evidence="7" id="KW-0645">Protease</keyword>
<dbReference type="NCBIfam" id="TIGR04183">
    <property type="entry name" value="Por_Secre_tail"/>
    <property type="match status" value="1"/>
</dbReference>
<dbReference type="GO" id="GO:0006508">
    <property type="term" value="P:proteolysis"/>
    <property type="evidence" value="ECO:0007669"/>
    <property type="project" value="UniProtKB-KW"/>
</dbReference>
<name>A0A345UGZ8_9BACT</name>
<dbReference type="GO" id="GO:0042277">
    <property type="term" value="F:peptide binding"/>
    <property type="evidence" value="ECO:0007669"/>
    <property type="project" value="TreeGrafter"/>
</dbReference>
<dbReference type="Gene3D" id="2.60.40.1730">
    <property type="entry name" value="tricorn interacting facor f3 domain"/>
    <property type="match status" value="1"/>
</dbReference>
<feature type="domain" description="Peptidase M1 membrane alanine aminopeptidase" evidence="12">
    <location>
        <begin position="353"/>
        <end position="512"/>
    </location>
</feature>
<dbReference type="EMBL" id="CP027806">
    <property type="protein sequence ID" value="AXI99749.1"/>
    <property type="molecule type" value="Genomic_DNA"/>
</dbReference>
<dbReference type="GO" id="GO:0043171">
    <property type="term" value="P:peptide catabolic process"/>
    <property type="evidence" value="ECO:0007669"/>
    <property type="project" value="TreeGrafter"/>
</dbReference>
<organism evidence="14 15">
    <name type="scientific">Cyclonatronum proteinivorum</name>
    <dbReference type="NCBI Taxonomy" id="1457365"/>
    <lineage>
        <taxon>Bacteria</taxon>
        <taxon>Pseudomonadati</taxon>
        <taxon>Balneolota</taxon>
        <taxon>Balneolia</taxon>
        <taxon>Balneolales</taxon>
        <taxon>Cyclonatronaceae</taxon>
        <taxon>Cyclonatronum</taxon>
    </lineage>
</organism>
<evidence type="ECO:0000256" key="4">
    <source>
        <dbReference type="ARBA" id="ARBA00012564"/>
    </source>
</evidence>
<keyword evidence="11" id="KW-0482">Metalloprotease</keyword>
<dbReference type="RefSeq" id="WP_114983091.1">
    <property type="nucleotide sequence ID" value="NZ_CP027806.1"/>
</dbReference>
<dbReference type="Pfam" id="PF17900">
    <property type="entry name" value="Peptidase_M1_N"/>
    <property type="match status" value="1"/>
</dbReference>
<dbReference type="Proteomes" id="UP000254808">
    <property type="component" value="Chromosome"/>
</dbReference>